<name>A0AA38G6Q6_TAXCH</name>
<accession>A0AA38G6Q6</accession>
<feature type="non-terminal residue" evidence="1">
    <location>
        <position position="93"/>
    </location>
</feature>
<organism evidence="1 2">
    <name type="scientific">Taxus chinensis</name>
    <name type="common">Chinese yew</name>
    <name type="synonym">Taxus wallichiana var. chinensis</name>
    <dbReference type="NCBI Taxonomy" id="29808"/>
    <lineage>
        <taxon>Eukaryota</taxon>
        <taxon>Viridiplantae</taxon>
        <taxon>Streptophyta</taxon>
        <taxon>Embryophyta</taxon>
        <taxon>Tracheophyta</taxon>
        <taxon>Spermatophyta</taxon>
        <taxon>Pinopsida</taxon>
        <taxon>Pinidae</taxon>
        <taxon>Conifers II</taxon>
        <taxon>Cupressales</taxon>
        <taxon>Taxaceae</taxon>
        <taxon>Taxus</taxon>
    </lineage>
</organism>
<keyword evidence="2" id="KW-1185">Reference proteome</keyword>
<evidence type="ECO:0000313" key="1">
    <source>
        <dbReference type="EMBL" id="KAH9317251.1"/>
    </source>
</evidence>
<proteinExistence type="predicted"/>
<sequence>MVKSVGNLEAAVEEIMALHRSLPPRPSAEEVDAALFLIGNVDATQSTPSITVPSSSSSPPDYEWDAPLSVMNTAKVTENHAAIMDDIAIFEPK</sequence>
<dbReference type="Proteomes" id="UP000824469">
    <property type="component" value="Unassembled WGS sequence"/>
</dbReference>
<evidence type="ECO:0000313" key="2">
    <source>
        <dbReference type="Proteomes" id="UP000824469"/>
    </source>
</evidence>
<dbReference type="EMBL" id="JAHRHJ020000004">
    <property type="protein sequence ID" value="KAH9317251.1"/>
    <property type="molecule type" value="Genomic_DNA"/>
</dbReference>
<gene>
    <name evidence="1" type="ORF">KI387_019020</name>
</gene>
<reference evidence="1 2" key="1">
    <citation type="journal article" date="2021" name="Nat. Plants">
        <title>The Taxus genome provides insights into paclitaxel biosynthesis.</title>
        <authorList>
            <person name="Xiong X."/>
            <person name="Gou J."/>
            <person name="Liao Q."/>
            <person name="Li Y."/>
            <person name="Zhou Q."/>
            <person name="Bi G."/>
            <person name="Li C."/>
            <person name="Du R."/>
            <person name="Wang X."/>
            <person name="Sun T."/>
            <person name="Guo L."/>
            <person name="Liang H."/>
            <person name="Lu P."/>
            <person name="Wu Y."/>
            <person name="Zhang Z."/>
            <person name="Ro D.K."/>
            <person name="Shang Y."/>
            <person name="Huang S."/>
            <person name="Yan J."/>
        </authorList>
    </citation>
    <scope>NUCLEOTIDE SEQUENCE [LARGE SCALE GENOMIC DNA]</scope>
    <source>
        <strain evidence="1">Ta-2019</strain>
    </source>
</reference>
<protein>
    <submittedName>
        <fullName evidence="1">Uncharacterized protein</fullName>
    </submittedName>
</protein>
<dbReference type="AlphaFoldDB" id="A0AA38G6Q6"/>
<comment type="caution">
    <text evidence="1">The sequence shown here is derived from an EMBL/GenBank/DDBJ whole genome shotgun (WGS) entry which is preliminary data.</text>
</comment>